<reference evidence="5" key="1">
    <citation type="submission" date="2022-03" db="EMBL/GenBank/DDBJ databases">
        <title>De novo assembled genomes of Belliella spp. (Cyclobacteriaceae) strains.</title>
        <authorList>
            <person name="Szabo A."/>
            <person name="Korponai K."/>
            <person name="Felfoldi T."/>
        </authorList>
    </citation>
    <scope>NUCLEOTIDE SEQUENCE</scope>
    <source>
        <strain evidence="5">DSM 111903</strain>
    </source>
</reference>
<feature type="transmembrane region" description="Helical" evidence="2">
    <location>
        <begin position="277"/>
        <end position="294"/>
    </location>
</feature>
<dbReference type="Pfam" id="PF07695">
    <property type="entry name" value="7TMR-DISM_7TM"/>
    <property type="match status" value="1"/>
</dbReference>
<keyword evidence="1" id="KW-0175">Coiled coil</keyword>
<sequence>MNRILSKKQYQVPKLNINKIFQSILLLILILIFPYETFAKKEQKTIIKLNDDISQVHIANTYDFFLDTAAAYSIEDITKEHLQSQFQKVTDSHVLFDYLDSPIWMRFTVQNDQTLSNHSWYLESWGFDIKNITFYFPNQDGTFETSTAGFERPFEERKIKHKNFNYFLDLRPNETKTFYLKVQRSYNQEFSFHLRTNEKFLVHSLNEYFLLGIYYGVLIIILTFNLYLFYRLRDTLYLYFPCLILACIWFSLGRDGLGFQFLWPNAPWVNKLNNEKFIELIIILSTLLFSDRFVQKYTKSKRVLTFTYIAILLKLILFVSQIFIYELNYIAYIVITIIILSIPFSMGLYALIKAKIYSWSYTFAYLCLFLVIVYSYSKSIQLFSSPVINWYFVYPVIFMEMILFSFSIFNQLKFLQNQFLEANKEKTIALERNNQLTQELNSKLKEKVRARTEKIERMAADLAKKNVELQTTNLKLQELNSQVTQINNYLTENNALLKSSVEEVTKDLALMKGLDFEDFKSVFPDKETCLKFLSELKWKDKYHCKKCDYNKFTEGPNHGRRCKNCNYYESPTVDTLFHKLKFPIEKAFYILYLSNRKDVDLTLNELSEILELRRETCWAFKNKIAQAMEKVGHNTDLNGWEALALVHLE</sequence>
<keyword evidence="2" id="KW-0812">Transmembrane</keyword>
<evidence type="ECO:0000259" key="3">
    <source>
        <dbReference type="Pfam" id="PF07695"/>
    </source>
</evidence>
<feature type="domain" description="7TM-DISM receptor extracellular" evidence="3">
    <location>
        <begin position="207"/>
        <end position="408"/>
    </location>
</feature>
<gene>
    <name evidence="5" type="ORF">MM213_03035</name>
</gene>
<dbReference type="Gene3D" id="2.60.40.2380">
    <property type="match status" value="1"/>
</dbReference>
<name>A0ABS9V7P8_9BACT</name>
<dbReference type="InterPro" id="IPR011623">
    <property type="entry name" value="7TMR_DISM_rcpt_extracell_dom1"/>
</dbReference>
<feature type="transmembrane region" description="Helical" evidence="2">
    <location>
        <begin position="306"/>
        <end position="324"/>
    </location>
</feature>
<accession>A0ABS9V7P8</accession>
<keyword evidence="2" id="KW-0472">Membrane</keyword>
<dbReference type="Proteomes" id="UP001165430">
    <property type="component" value="Unassembled WGS sequence"/>
</dbReference>
<proteinExistence type="predicted"/>
<evidence type="ECO:0000256" key="2">
    <source>
        <dbReference type="SAM" id="Phobius"/>
    </source>
</evidence>
<dbReference type="Pfam" id="PF07696">
    <property type="entry name" value="7TMR-DISMED2"/>
    <property type="match status" value="1"/>
</dbReference>
<comment type="caution">
    <text evidence="5">The sequence shown here is derived from an EMBL/GenBank/DDBJ whole genome shotgun (WGS) entry which is preliminary data.</text>
</comment>
<feature type="transmembrane region" description="Helical" evidence="2">
    <location>
        <begin position="388"/>
        <end position="409"/>
    </location>
</feature>
<dbReference type="EMBL" id="JAKZGO010000002">
    <property type="protein sequence ID" value="MCH7412445.1"/>
    <property type="molecule type" value="Genomic_DNA"/>
</dbReference>
<keyword evidence="6" id="KW-1185">Reference proteome</keyword>
<dbReference type="RefSeq" id="WP_241410027.1">
    <property type="nucleotide sequence ID" value="NZ_JAKZGO010000002.1"/>
</dbReference>
<feature type="transmembrane region" description="Helical" evidence="2">
    <location>
        <begin position="236"/>
        <end position="257"/>
    </location>
</feature>
<keyword evidence="2" id="KW-1133">Transmembrane helix</keyword>
<feature type="domain" description="7TM-DISM receptor extracellular" evidence="4">
    <location>
        <begin position="62"/>
        <end position="195"/>
    </location>
</feature>
<protein>
    <submittedName>
        <fullName evidence="5">Signal transduction protein</fullName>
    </submittedName>
</protein>
<organism evidence="5 6">
    <name type="scientific">Belliella alkalica</name>
    <dbReference type="NCBI Taxonomy" id="1730871"/>
    <lineage>
        <taxon>Bacteria</taxon>
        <taxon>Pseudomonadati</taxon>
        <taxon>Bacteroidota</taxon>
        <taxon>Cytophagia</taxon>
        <taxon>Cytophagales</taxon>
        <taxon>Cyclobacteriaceae</taxon>
        <taxon>Belliella</taxon>
    </lineage>
</organism>
<evidence type="ECO:0000256" key="1">
    <source>
        <dbReference type="SAM" id="Coils"/>
    </source>
</evidence>
<evidence type="ECO:0000313" key="6">
    <source>
        <dbReference type="Proteomes" id="UP001165430"/>
    </source>
</evidence>
<feature type="transmembrane region" description="Helical" evidence="2">
    <location>
        <begin position="208"/>
        <end position="229"/>
    </location>
</feature>
<evidence type="ECO:0000259" key="4">
    <source>
        <dbReference type="Pfam" id="PF07696"/>
    </source>
</evidence>
<feature type="coiled-coil region" evidence="1">
    <location>
        <begin position="433"/>
        <end position="482"/>
    </location>
</feature>
<dbReference type="InterPro" id="IPR011622">
    <property type="entry name" value="7TMR_DISM_rcpt_extracell_dom2"/>
</dbReference>
<feature type="transmembrane region" description="Helical" evidence="2">
    <location>
        <begin position="330"/>
        <end position="352"/>
    </location>
</feature>
<feature type="transmembrane region" description="Helical" evidence="2">
    <location>
        <begin position="359"/>
        <end position="376"/>
    </location>
</feature>
<evidence type="ECO:0000313" key="5">
    <source>
        <dbReference type="EMBL" id="MCH7412445.1"/>
    </source>
</evidence>